<sequence length="112" mass="12748">MFWTSLAANLFSTPYQVCEQNLYESVDSSYGATVTYDIHPEEYGILSSDTSLFWPEYEVNKSNKNFTSQLPFLRMTSKLPGVFGDTGPDKVIKYEQHCSICNDLVPIFKSPK</sequence>
<name>A0A2A9NME8_9AGAR</name>
<dbReference type="EMBL" id="KZ302046">
    <property type="protein sequence ID" value="PFH48900.1"/>
    <property type="molecule type" value="Genomic_DNA"/>
</dbReference>
<gene>
    <name evidence="1" type="ORF">AMATHDRAFT_49137</name>
</gene>
<keyword evidence="2" id="KW-1185">Reference proteome</keyword>
<dbReference type="Proteomes" id="UP000242287">
    <property type="component" value="Unassembled WGS sequence"/>
</dbReference>
<protein>
    <submittedName>
        <fullName evidence="1">Uncharacterized protein</fullName>
    </submittedName>
</protein>
<organism evidence="1 2">
    <name type="scientific">Amanita thiersii Skay4041</name>
    <dbReference type="NCBI Taxonomy" id="703135"/>
    <lineage>
        <taxon>Eukaryota</taxon>
        <taxon>Fungi</taxon>
        <taxon>Dikarya</taxon>
        <taxon>Basidiomycota</taxon>
        <taxon>Agaricomycotina</taxon>
        <taxon>Agaricomycetes</taxon>
        <taxon>Agaricomycetidae</taxon>
        <taxon>Agaricales</taxon>
        <taxon>Pluteineae</taxon>
        <taxon>Amanitaceae</taxon>
        <taxon>Amanita</taxon>
    </lineage>
</organism>
<accession>A0A2A9NME8</accession>
<evidence type="ECO:0000313" key="1">
    <source>
        <dbReference type="EMBL" id="PFH48900.1"/>
    </source>
</evidence>
<dbReference type="AlphaFoldDB" id="A0A2A9NME8"/>
<evidence type="ECO:0000313" key="2">
    <source>
        <dbReference type="Proteomes" id="UP000242287"/>
    </source>
</evidence>
<reference evidence="1 2" key="1">
    <citation type="submission" date="2014-02" db="EMBL/GenBank/DDBJ databases">
        <title>Transposable element dynamics among asymbiotic and ectomycorrhizal Amanita fungi.</title>
        <authorList>
            <consortium name="DOE Joint Genome Institute"/>
            <person name="Hess J."/>
            <person name="Skrede I."/>
            <person name="Wolfe B."/>
            <person name="LaButti K."/>
            <person name="Ohm R.A."/>
            <person name="Grigoriev I.V."/>
            <person name="Pringle A."/>
        </authorList>
    </citation>
    <scope>NUCLEOTIDE SEQUENCE [LARGE SCALE GENOMIC DNA]</scope>
    <source>
        <strain evidence="1 2">SKay4041</strain>
    </source>
</reference>
<proteinExistence type="predicted"/>